<feature type="region of interest" description="Disordered" evidence="1">
    <location>
        <begin position="373"/>
        <end position="398"/>
    </location>
</feature>
<evidence type="ECO:0000256" key="1">
    <source>
        <dbReference type="SAM" id="MobiDB-lite"/>
    </source>
</evidence>
<sequence>MGSIAITGKVRTRFIQAAVLLYMLDPVRGESTIHGLDQDPHEIETPRERLLKRKFLDSFALLCAVRKDCDSVSAACMEEGAPQGTIIRVASNAGVGQSTLSQLRQILGFLNSAAGAVSDPSGAEAELLLQIIKLDITKIRHYLNNIRDAKGLFEDPMSAIEQRARESCGSNPHFDLPALQRFLVWFGNISAIKDLPSNAGPEELIIHVQWAREAKRHYLEFLKGAFSFQSQLPGWVRAVFKLGRYSIASRVFVQLASEFPGLFNPMTVECVTAPAPTRFAIDSQELSLACVLRRVVGASADGYLARLASIWNTVEPEAHFRKACTLNLKAHAEIQLVGFYDHHPQFKPSFRFIGALAAELSKIMEATAKQELESRLGSPKRPIPADSTAGVSLSGLTSSDSARVKGMTVADEVRVESEQAPSPIEVVHLTADSEQVCFDFDSTPPITDMAILFTRAEDTTRQDIVRMSDILDLCTNDLSWSELVKILNVDDGLGLSESADLRSMLSSLLSPRCRSTKLSLS</sequence>
<name>A0A6A6IBK4_9PLEO</name>
<evidence type="ECO:0000313" key="2">
    <source>
        <dbReference type="EMBL" id="KAF2247587.1"/>
    </source>
</evidence>
<gene>
    <name evidence="2" type="ORF">BU26DRAFT_541472</name>
</gene>
<reference evidence="2" key="1">
    <citation type="journal article" date="2020" name="Stud. Mycol.">
        <title>101 Dothideomycetes genomes: a test case for predicting lifestyles and emergence of pathogens.</title>
        <authorList>
            <person name="Haridas S."/>
            <person name="Albert R."/>
            <person name="Binder M."/>
            <person name="Bloem J."/>
            <person name="Labutti K."/>
            <person name="Salamov A."/>
            <person name="Andreopoulos B."/>
            <person name="Baker S."/>
            <person name="Barry K."/>
            <person name="Bills G."/>
            <person name="Bluhm B."/>
            <person name="Cannon C."/>
            <person name="Castanera R."/>
            <person name="Culley D."/>
            <person name="Daum C."/>
            <person name="Ezra D."/>
            <person name="Gonzalez J."/>
            <person name="Henrissat B."/>
            <person name="Kuo A."/>
            <person name="Liang C."/>
            <person name="Lipzen A."/>
            <person name="Lutzoni F."/>
            <person name="Magnuson J."/>
            <person name="Mondo S."/>
            <person name="Nolan M."/>
            <person name="Ohm R."/>
            <person name="Pangilinan J."/>
            <person name="Park H.-J."/>
            <person name="Ramirez L."/>
            <person name="Alfaro M."/>
            <person name="Sun H."/>
            <person name="Tritt A."/>
            <person name="Yoshinaga Y."/>
            <person name="Zwiers L.-H."/>
            <person name="Turgeon B."/>
            <person name="Goodwin S."/>
            <person name="Spatafora J."/>
            <person name="Crous P."/>
            <person name="Grigoriev I."/>
        </authorList>
    </citation>
    <scope>NUCLEOTIDE SEQUENCE</scope>
    <source>
        <strain evidence="2">CBS 122368</strain>
    </source>
</reference>
<dbReference type="EMBL" id="ML987197">
    <property type="protein sequence ID" value="KAF2247587.1"/>
    <property type="molecule type" value="Genomic_DNA"/>
</dbReference>
<dbReference type="RefSeq" id="XP_033682591.1">
    <property type="nucleotide sequence ID" value="XM_033831599.1"/>
</dbReference>
<evidence type="ECO:0000313" key="3">
    <source>
        <dbReference type="Proteomes" id="UP000800094"/>
    </source>
</evidence>
<dbReference type="AlphaFoldDB" id="A0A6A6IBK4"/>
<feature type="compositionally biased region" description="Polar residues" evidence="1">
    <location>
        <begin position="389"/>
        <end position="398"/>
    </location>
</feature>
<dbReference type="OrthoDB" id="4851849at2759"/>
<proteinExistence type="predicted"/>
<organism evidence="2 3">
    <name type="scientific">Trematosphaeria pertusa</name>
    <dbReference type="NCBI Taxonomy" id="390896"/>
    <lineage>
        <taxon>Eukaryota</taxon>
        <taxon>Fungi</taxon>
        <taxon>Dikarya</taxon>
        <taxon>Ascomycota</taxon>
        <taxon>Pezizomycotina</taxon>
        <taxon>Dothideomycetes</taxon>
        <taxon>Pleosporomycetidae</taxon>
        <taxon>Pleosporales</taxon>
        <taxon>Massarineae</taxon>
        <taxon>Trematosphaeriaceae</taxon>
        <taxon>Trematosphaeria</taxon>
    </lineage>
</organism>
<keyword evidence="3" id="KW-1185">Reference proteome</keyword>
<dbReference type="GeneID" id="54584929"/>
<protein>
    <submittedName>
        <fullName evidence="2">Uncharacterized protein</fullName>
    </submittedName>
</protein>
<accession>A0A6A6IBK4</accession>
<dbReference type="Proteomes" id="UP000800094">
    <property type="component" value="Unassembled WGS sequence"/>
</dbReference>